<dbReference type="Proteomes" id="UP000789901">
    <property type="component" value="Unassembled WGS sequence"/>
</dbReference>
<accession>A0ABN7WA14</accession>
<protein>
    <submittedName>
        <fullName evidence="2">1125_t:CDS:1</fullName>
    </submittedName>
</protein>
<evidence type="ECO:0000313" key="2">
    <source>
        <dbReference type="EMBL" id="CAG8823125.1"/>
    </source>
</evidence>
<feature type="non-terminal residue" evidence="2">
    <location>
        <position position="55"/>
    </location>
</feature>
<name>A0ABN7WA14_GIGMA</name>
<keyword evidence="1" id="KW-0812">Transmembrane</keyword>
<gene>
    <name evidence="2" type="ORF">GMARGA_LOCUS28256</name>
</gene>
<dbReference type="EMBL" id="CAJVQB010035839">
    <property type="protein sequence ID" value="CAG8823125.1"/>
    <property type="molecule type" value="Genomic_DNA"/>
</dbReference>
<comment type="caution">
    <text evidence="2">The sequence shown here is derived from an EMBL/GenBank/DDBJ whole genome shotgun (WGS) entry which is preliminary data.</text>
</comment>
<evidence type="ECO:0000256" key="1">
    <source>
        <dbReference type="SAM" id="Phobius"/>
    </source>
</evidence>
<keyword evidence="1" id="KW-1133">Transmembrane helix</keyword>
<proteinExistence type="predicted"/>
<feature type="transmembrane region" description="Helical" evidence="1">
    <location>
        <begin position="14"/>
        <end position="38"/>
    </location>
</feature>
<sequence length="55" mass="5714">MDTDIQLTEKQEQVVTTVAIGAVLAFMFPPIGLAISAVNGGVGRSQAPQSISQKV</sequence>
<keyword evidence="3" id="KW-1185">Reference proteome</keyword>
<organism evidence="2 3">
    <name type="scientific">Gigaspora margarita</name>
    <dbReference type="NCBI Taxonomy" id="4874"/>
    <lineage>
        <taxon>Eukaryota</taxon>
        <taxon>Fungi</taxon>
        <taxon>Fungi incertae sedis</taxon>
        <taxon>Mucoromycota</taxon>
        <taxon>Glomeromycotina</taxon>
        <taxon>Glomeromycetes</taxon>
        <taxon>Diversisporales</taxon>
        <taxon>Gigasporaceae</taxon>
        <taxon>Gigaspora</taxon>
    </lineage>
</organism>
<reference evidence="2 3" key="1">
    <citation type="submission" date="2021-06" db="EMBL/GenBank/DDBJ databases">
        <authorList>
            <person name="Kallberg Y."/>
            <person name="Tangrot J."/>
            <person name="Rosling A."/>
        </authorList>
    </citation>
    <scope>NUCLEOTIDE SEQUENCE [LARGE SCALE GENOMIC DNA]</scope>
    <source>
        <strain evidence="2 3">120-4 pot B 10/14</strain>
    </source>
</reference>
<keyword evidence="1" id="KW-0472">Membrane</keyword>
<evidence type="ECO:0000313" key="3">
    <source>
        <dbReference type="Proteomes" id="UP000789901"/>
    </source>
</evidence>